<feature type="compositionally biased region" description="Polar residues" evidence="1">
    <location>
        <begin position="339"/>
        <end position="359"/>
    </location>
</feature>
<feature type="region of interest" description="Disordered" evidence="1">
    <location>
        <begin position="1"/>
        <end position="162"/>
    </location>
</feature>
<organism evidence="2 3">
    <name type="scientific">Champsocephalus gunnari</name>
    <name type="common">Mackerel icefish</name>
    <dbReference type="NCBI Taxonomy" id="52237"/>
    <lineage>
        <taxon>Eukaryota</taxon>
        <taxon>Metazoa</taxon>
        <taxon>Chordata</taxon>
        <taxon>Craniata</taxon>
        <taxon>Vertebrata</taxon>
        <taxon>Euteleostomi</taxon>
        <taxon>Actinopterygii</taxon>
        <taxon>Neopterygii</taxon>
        <taxon>Teleostei</taxon>
        <taxon>Neoteleostei</taxon>
        <taxon>Acanthomorphata</taxon>
        <taxon>Eupercaria</taxon>
        <taxon>Perciformes</taxon>
        <taxon>Notothenioidei</taxon>
        <taxon>Channichthyidae</taxon>
        <taxon>Champsocephalus</taxon>
    </lineage>
</organism>
<dbReference type="PANTHER" id="PTHR22145:SF2">
    <property type="entry name" value="SI:CH211-266K22.6"/>
    <property type="match status" value="1"/>
</dbReference>
<feature type="compositionally biased region" description="Basic and acidic residues" evidence="1">
    <location>
        <begin position="387"/>
        <end position="396"/>
    </location>
</feature>
<gene>
    <name evidence="2" type="ORF">CgunFtcFv8_015020</name>
</gene>
<reference evidence="2 3" key="1">
    <citation type="journal article" date="2023" name="Mol. Biol. Evol.">
        <title>Genomics of Secondarily Temperate Adaptation in the Only Non-Antarctic Icefish.</title>
        <authorList>
            <person name="Rivera-Colon A.G."/>
            <person name="Rayamajhi N."/>
            <person name="Minhas B.F."/>
            <person name="Madrigal G."/>
            <person name="Bilyk K.T."/>
            <person name="Yoon V."/>
            <person name="Hune M."/>
            <person name="Gregory S."/>
            <person name="Cheng C.H.C."/>
            <person name="Catchen J.M."/>
        </authorList>
    </citation>
    <scope>NUCLEOTIDE SEQUENCE [LARGE SCALE GENOMIC DNA]</scope>
    <source>
        <tissue evidence="2">White muscle</tissue>
    </source>
</reference>
<dbReference type="InterPro" id="IPR029266">
    <property type="entry name" value="FAM217"/>
</dbReference>
<proteinExistence type="predicted"/>
<keyword evidence="3" id="KW-1185">Reference proteome</keyword>
<evidence type="ECO:0000313" key="2">
    <source>
        <dbReference type="EMBL" id="KAK5934640.1"/>
    </source>
</evidence>
<name>A0AAN8E4K2_CHAGU</name>
<protein>
    <recommendedName>
        <fullName evidence="4">Protein FAM217B</fullName>
    </recommendedName>
</protein>
<feature type="compositionally biased region" description="Basic and acidic residues" evidence="1">
    <location>
        <begin position="13"/>
        <end position="25"/>
    </location>
</feature>
<feature type="region of interest" description="Disordered" evidence="1">
    <location>
        <begin position="336"/>
        <end position="563"/>
    </location>
</feature>
<sequence>MGTILQERAPQQHAERVSIIRDRKNNNTPNVASSRMGRRQTQRKPVQPQYMLPSQENMNEKRLQPRRKQKPNPPSTKRATSHHRTQGSSEAKSNRPSPAEDRSSQHKEHSGVRTSRRSAAFPCHNLSKTSPDLEPPSEVGVLSVDGDSDSDLSESERLPVGSFSRVPPELHLRPEVIEAEDLSSRCQRPRGHGLGAFDFPDFLPPPFNSWSLSHLAVFYNTEGRGAPRPRAVGPLERYLERLLQLEWRQIQSVEEDGGNPGDFSSSCHKSAASSSSRLSSPKCILQCQRSFPLTFLSSLANHSALLSGCACTICRIRYSACSTSCCRSTSRIPRRSYSESRIPSSDRTSRNQRFSSPLRNSHMKRMQASGNLRNPVQGADECPSTSEENRVTEVLDNRTTGGGLGRRGSGSAQRRGVGEERLEKRQSGSEQRRGGEEQLERKISGSEVRRGGEEQLERKISGSEVRRGGEEQLERKISGSEVRRGGEERLEKRLEKRLEERLEERLEKRRSGSEVRRGGEERLEKRLEERLEKRRSGSEVRRGGAELKDPEIKPDAVAAIMDN</sequence>
<feature type="compositionally biased region" description="Basic and acidic residues" evidence="1">
    <location>
        <begin position="416"/>
        <end position="554"/>
    </location>
</feature>
<accession>A0AAN8E4K2</accession>
<dbReference type="Proteomes" id="UP001331515">
    <property type="component" value="Unassembled WGS sequence"/>
</dbReference>
<dbReference type="Pfam" id="PF15344">
    <property type="entry name" value="FAM217"/>
    <property type="match status" value="1"/>
</dbReference>
<evidence type="ECO:0008006" key="4">
    <source>
        <dbReference type="Google" id="ProtNLM"/>
    </source>
</evidence>
<comment type="caution">
    <text evidence="2">The sequence shown here is derived from an EMBL/GenBank/DDBJ whole genome shotgun (WGS) entry which is preliminary data.</text>
</comment>
<dbReference type="EMBL" id="JAURVH010001514">
    <property type="protein sequence ID" value="KAK5934640.1"/>
    <property type="molecule type" value="Genomic_DNA"/>
</dbReference>
<evidence type="ECO:0000313" key="3">
    <source>
        <dbReference type="Proteomes" id="UP001331515"/>
    </source>
</evidence>
<feature type="compositionally biased region" description="Basic and acidic residues" evidence="1">
    <location>
        <begin position="98"/>
        <end position="111"/>
    </location>
</feature>
<dbReference type="PANTHER" id="PTHR22145">
    <property type="entry name" value="SI:CH211-266K22.6"/>
    <property type="match status" value="1"/>
</dbReference>
<feature type="compositionally biased region" description="Polar residues" evidence="1">
    <location>
        <begin position="86"/>
        <end position="96"/>
    </location>
</feature>
<evidence type="ECO:0000256" key="1">
    <source>
        <dbReference type="SAM" id="MobiDB-lite"/>
    </source>
</evidence>
<dbReference type="AlphaFoldDB" id="A0AAN8E4K2"/>